<dbReference type="CDD" id="cd02393">
    <property type="entry name" value="KH-I_PNPase"/>
    <property type="match status" value="1"/>
</dbReference>
<keyword evidence="3 8" id="KW-0808">Transferase</keyword>
<dbReference type="EMBL" id="BIFT01000001">
    <property type="protein sequence ID" value="GCE26650.1"/>
    <property type="molecule type" value="Genomic_DNA"/>
</dbReference>
<dbReference type="SUPFAM" id="SSF54791">
    <property type="entry name" value="Eukaryotic type KH-domain (KH-domain type I)"/>
    <property type="match status" value="1"/>
</dbReference>
<dbReference type="Gene3D" id="3.30.1370.10">
    <property type="entry name" value="K Homology domain, type 1"/>
    <property type="match status" value="1"/>
</dbReference>
<evidence type="ECO:0000256" key="1">
    <source>
        <dbReference type="ARBA" id="ARBA00007404"/>
    </source>
</evidence>
<dbReference type="OrthoDB" id="9804305at2"/>
<dbReference type="RefSeq" id="WP_126627077.1">
    <property type="nucleotide sequence ID" value="NZ_BIFT01000001.1"/>
</dbReference>
<dbReference type="InterPro" id="IPR015847">
    <property type="entry name" value="ExoRNase_PH_dom2"/>
</dbReference>
<dbReference type="SUPFAM" id="SSF50249">
    <property type="entry name" value="Nucleic acid-binding proteins"/>
    <property type="match status" value="1"/>
</dbReference>
<feature type="domain" description="S1 motif" evidence="10">
    <location>
        <begin position="623"/>
        <end position="691"/>
    </location>
</feature>
<dbReference type="GO" id="GO:0000175">
    <property type="term" value="F:3'-5'-RNA exonuclease activity"/>
    <property type="evidence" value="ECO:0007669"/>
    <property type="project" value="TreeGrafter"/>
</dbReference>
<dbReference type="GO" id="GO:0006402">
    <property type="term" value="P:mRNA catabolic process"/>
    <property type="evidence" value="ECO:0007669"/>
    <property type="project" value="UniProtKB-UniRule"/>
</dbReference>
<comment type="catalytic activity">
    <reaction evidence="8">
        <text>RNA(n+1) + phosphate = RNA(n) + a ribonucleoside 5'-diphosphate</text>
        <dbReference type="Rhea" id="RHEA:22096"/>
        <dbReference type="Rhea" id="RHEA-COMP:14527"/>
        <dbReference type="Rhea" id="RHEA-COMP:17342"/>
        <dbReference type="ChEBI" id="CHEBI:43474"/>
        <dbReference type="ChEBI" id="CHEBI:57930"/>
        <dbReference type="ChEBI" id="CHEBI:140395"/>
        <dbReference type="EC" id="2.7.7.8"/>
    </reaction>
</comment>
<dbReference type="GO" id="GO:0004654">
    <property type="term" value="F:polyribonucleotide nucleotidyltransferase activity"/>
    <property type="evidence" value="ECO:0007669"/>
    <property type="project" value="UniProtKB-UniRule"/>
</dbReference>
<dbReference type="Pfam" id="PF00013">
    <property type="entry name" value="KH_1"/>
    <property type="match status" value="1"/>
</dbReference>
<evidence type="ECO:0000256" key="8">
    <source>
        <dbReference type="HAMAP-Rule" id="MF_01595"/>
    </source>
</evidence>
<dbReference type="GO" id="GO:0005829">
    <property type="term" value="C:cytosol"/>
    <property type="evidence" value="ECO:0007669"/>
    <property type="project" value="TreeGrafter"/>
</dbReference>
<dbReference type="CDD" id="cd11364">
    <property type="entry name" value="RNase_PH_PNPase_2"/>
    <property type="match status" value="1"/>
</dbReference>
<evidence type="ECO:0000256" key="4">
    <source>
        <dbReference type="ARBA" id="ARBA00022695"/>
    </source>
</evidence>
<dbReference type="SMART" id="SM00322">
    <property type="entry name" value="KH"/>
    <property type="match status" value="1"/>
</dbReference>
<dbReference type="FunFam" id="3.30.230.70:FF:000001">
    <property type="entry name" value="Polyribonucleotide nucleotidyltransferase"/>
    <property type="match status" value="1"/>
</dbReference>
<keyword evidence="5 8" id="KW-0479">Metal-binding</keyword>
<dbReference type="CDD" id="cd11363">
    <property type="entry name" value="RNase_PH_PNPase_1"/>
    <property type="match status" value="1"/>
</dbReference>
<dbReference type="PROSITE" id="PS50084">
    <property type="entry name" value="KH_TYPE_1"/>
    <property type="match status" value="1"/>
</dbReference>
<dbReference type="GO" id="GO:0000287">
    <property type="term" value="F:magnesium ion binding"/>
    <property type="evidence" value="ECO:0007669"/>
    <property type="project" value="UniProtKB-UniRule"/>
</dbReference>
<dbReference type="AlphaFoldDB" id="A0A402B5P0"/>
<dbReference type="PANTHER" id="PTHR11252">
    <property type="entry name" value="POLYRIBONUCLEOTIDE NUCLEOTIDYLTRANSFERASE"/>
    <property type="match status" value="1"/>
</dbReference>
<feature type="compositionally biased region" description="Gly residues" evidence="9">
    <location>
        <begin position="739"/>
        <end position="758"/>
    </location>
</feature>
<accession>A0A402B5P0</accession>
<evidence type="ECO:0000313" key="11">
    <source>
        <dbReference type="EMBL" id="GCE26650.1"/>
    </source>
</evidence>
<dbReference type="Gene3D" id="3.30.230.70">
    <property type="entry name" value="GHMP Kinase, N-terminal domain"/>
    <property type="match status" value="2"/>
</dbReference>
<keyword evidence="12" id="KW-1185">Reference proteome</keyword>
<dbReference type="PANTHER" id="PTHR11252:SF0">
    <property type="entry name" value="POLYRIBONUCLEOTIDE NUCLEOTIDYLTRANSFERASE 1, MITOCHONDRIAL"/>
    <property type="match status" value="1"/>
</dbReference>
<dbReference type="SMART" id="SM00316">
    <property type="entry name" value="S1"/>
    <property type="match status" value="1"/>
</dbReference>
<comment type="cofactor">
    <cofactor evidence="8">
        <name>Mg(2+)</name>
        <dbReference type="ChEBI" id="CHEBI:18420"/>
    </cofactor>
</comment>
<dbReference type="FunFam" id="3.30.1370.10:FF:000001">
    <property type="entry name" value="Polyribonucleotide nucleotidyltransferase"/>
    <property type="match status" value="1"/>
</dbReference>
<protein>
    <recommendedName>
        <fullName evidence="8">Polyribonucleotide nucleotidyltransferase</fullName>
        <ecNumber evidence="8">2.7.7.8</ecNumber>
    </recommendedName>
    <alternativeName>
        <fullName evidence="8">Polynucleotide phosphorylase</fullName>
        <shortName evidence="8">PNPase</shortName>
    </alternativeName>
</protein>
<evidence type="ECO:0000256" key="5">
    <source>
        <dbReference type="ARBA" id="ARBA00022723"/>
    </source>
</evidence>
<feature type="binding site" evidence="8">
    <location>
        <position position="493"/>
    </location>
    <ligand>
        <name>Mg(2+)</name>
        <dbReference type="ChEBI" id="CHEBI:18420"/>
    </ligand>
</feature>
<dbReference type="InterPro" id="IPR020568">
    <property type="entry name" value="Ribosomal_Su5_D2-typ_SF"/>
</dbReference>
<dbReference type="InterPro" id="IPR036345">
    <property type="entry name" value="ExoRNase_PH_dom2_sf"/>
</dbReference>
<dbReference type="Pfam" id="PF03725">
    <property type="entry name" value="RNase_PH_C"/>
    <property type="match status" value="2"/>
</dbReference>
<comment type="subcellular location">
    <subcellularLocation>
        <location evidence="8">Cytoplasm</location>
    </subcellularLocation>
</comment>
<gene>
    <name evidence="8" type="primary">pnp</name>
    <name evidence="11" type="ORF">KDA_21340</name>
</gene>
<dbReference type="InterPro" id="IPR003029">
    <property type="entry name" value="S1_domain"/>
</dbReference>
<evidence type="ECO:0000259" key="10">
    <source>
        <dbReference type="PROSITE" id="PS50126"/>
    </source>
</evidence>
<dbReference type="Proteomes" id="UP000287171">
    <property type="component" value="Unassembled WGS sequence"/>
</dbReference>
<dbReference type="InterPro" id="IPR027408">
    <property type="entry name" value="PNPase/RNase_PH_dom_sf"/>
</dbReference>
<dbReference type="InterPro" id="IPR012340">
    <property type="entry name" value="NA-bd_OB-fold"/>
</dbReference>
<keyword evidence="4 8" id="KW-0548">Nucleotidyltransferase</keyword>
<dbReference type="InterPro" id="IPR015848">
    <property type="entry name" value="PNPase_PH_RNA-bd_bac/org-type"/>
</dbReference>
<evidence type="ECO:0000256" key="2">
    <source>
        <dbReference type="ARBA" id="ARBA00022490"/>
    </source>
</evidence>
<dbReference type="SUPFAM" id="SSF54211">
    <property type="entry name" value="Ribosomal protein S5 domain 2-like"/>
    <property type="match status" value="2"/>
</dbReference>
<organism evidence="11 12">
    <name type="scientific">Dictyobacter alpinus</name>
    <dbReference type="NCBI Taxonomy" id="2014873"/>
    <lineage>
        <taxon>Bacteria</taxon>
        <taxon>Bacillati</taxon>
        <taxon>Chloroflexota</taxon>
        <taxon>Ktedonobacteria</taxon>
        <taxon>Ktedonobacterales</taxon>
        <taxon>Dictyobacteraceae</taxon>
        <taxon>Dictyobacter</taxon>
    </lineage>
</organism>
<dbReference type="Pfam" id="PF03726">
    <property type="entry name" value="PNPase"/>
    <property type="match status" value="1"/>
</dbReference>
<dbReference type="SUPFAM" id="SSF55666">
    <property type="entry name" value="Ribonuclease PH domain 2-like"/>
    <property type="match status" value="2"/>
</dbReference>
<dbReference type="HAMAP" id="MF_01595">
    <property type="entry name" value="PNPase"/>
    <property type="match status" value="1"/>
</dbReference>
<name>A0A402B5P0_9CHLR</name>
<evidence type="ECO:0000256" key="7">
    <source>
        <dbReference type="ARBA" id="ARBA00022884"/>
    </source>
</evidence>
<dbReference type="GO" id="GO:0006396">
    <property type="term" value="P:RNA processing"/>
    <property type="evidence" value="ECO:0007669"/>
    <property type="project" value="InterPro"/>
</dbReference>
<dbReference type="InterPro" id="IPR036612">
    <property type="entry name" value="KH_dom_type_1_sf"/>
</dbReference>
<dbReference type="PROSITE" id="PS50126">
    <property type="entry name" value="S1"/>
    <property type="match status" value="1"/>
</dbReference>
<comment type="function">
    <text evidence="8">Involved in mRNA degradation. Catalyzes the phosphorolysis of single-stranded polyribonucleotides processively in the 3'- to 5'-direction.</text>
</comment>
<proteinExistence type="inferred from homology"/>
<dbReference type="Pfam" id="PF01138">
    <property type="entry name" value="RNase_PH"/>
    <property type="match status" value="2"/>
</dbReference>
<feature type="compositionally biased region" description="Gly residues" evidence="9">
    <location>
        <begin position="711"/>
        <end position="731"/>
    </location>
</feature>
<comment type="caution">
    <text evidence="11">The sequence shown here is derived from an EMBL/GenBank/DDBJ whole genome shotgun (WGS) entry which is preliminary data.</text>
</comment>
<feature type="compositionally biased region" description="Basic and acidic residues" evidence="9">
    <location>
        <begin position="773"/>
        <end position="783"/>
    </location>
</feature>
<evidence type="ECO:0000313" key="12">
    <source>
        <dbReference type="Proteomes" id="UP000287171"/>
    </source>
</evidence>
<feature type="region of interest" description="Disordered" evidence="9">
    <location>
        <begin position="689"/>
        <end position="824"/>
    </location>
</feature>
<keyword evidence="6 8" id="KW-0460">Magnesium</keyword>
<dbReference type="NCBIfam" id="NF008805">
    <property type="entry name" value="PRK11824.1"/>
    <property type="match status" value="1"/>
</dbReference>
<feature type="binding site" evidence="8">
    <location>
        <position position="487"/>
    </location>
    <ligand>
        <name>Mg(2+)</name>
        <dbReference type="ChEBI" id="CHEBI:18420"/>
    </ligand>
</feature>
<dbReference type="FunFam" id="3.30.230.70:FF:000002">
    <property type="entry name" value="Polyribonucleotide nucleotidyltransferase"/>
    <property type="match status" value="1"/>
</dbReference>
<evidence type="ECO:0000256" key="9">
    <source>
        <dbReference type="SAM" id="MobiDB-lite"/>
    </source>
</evidence>
<dbReference type="GO" id="GO:0003723">
    <property type="term" value="F:RNA binding"/>
    <property type="evidence" value="ECO:0007669"/>
    <property type="project" value="UniProtKB-UniRule"/>
</dbReference>
<dbReference type="Gene3D" id="2.40.50.140">
    <property type="entry name" value="Nucleic acid-binding proteins"/>
    <property type="match status" value="1"/>
</dbReference>
<dbReference type="InterPro" id="IPR036456">
    <property type="entry name" value="PNPase_PH_RNA-bd_sf"/>
</dbReference>
<keyword evidence="7 8" id="KW-0694">RNA-binding</keyword>
<dbReference type="InterPro" id="IPR001247">
    <property type="entry name" value="ExoRNase_PH_dom1"/>
</dbReference>
<dbReference type="SUPFAM" id="SSF46915">
    <property type="entry name" value="Polynucleotide phosphorylase/guanosine pentaphosphate synthase (PNPase/GPSI), domain 3"/>
    <property type="match status" value="1"/>
</dbReference>
<dbReference type="NCBIfam" id="TIGR03591">
    <property type="entry name" value="polynuc_phos"/>
    <property type="match status" value="1"/>
</dbReference>
<dbReference type="InterPro" id="IPR004088">
    <property type="entry name" value="KH_dom_type_1"/>
</dbReference>
<dbReference type="InterPro" id="IPR004087">
    <property type="entry name" value="KH_dom"/>
</dbReference>
<sequence>MIHRQEAVIGGRVMSIETGRVAEQSSGAVLLRYGDTIILATVVGSDEPREGIDFFPLTVDVEERMYAAGKIPGGFIKREGRATEHAILSCRLADRPLRPLFPKGYRNDVQIVITVLSSDQENDYDILGIVGASAALSISDIPFSGPVGAVRVGYIDDQFVINPLESQMSESKLDLTIAGTADAVMMVEAGAKELPEELMLEAVRFGHESLQDIIKMQDKLVQVAGKSKRPFTPAPADAELQNSVAEFVRPRFEAAVHNTDKSARSAALGLVQDALVTELGEKYPERLKEIIGFYEKELKAYVRNNILDNGVRPDGRDLKTIRAINCEVGLLPRTHGSAIFTRGQTQVLSVITLGSPGDEQILDGLVANENKRFMHHYNFPPYSTGESKPLRGPGRREIGHGALAERAISAVIPAQNEFPYTIRAVSDVLSSNGSTSMGSVCGTTLALMEAGVPIHAPVAGVAMGLITGDGEREGKWAVLSDIQGIEDALGDMDFKVAGTADGVTALQMDIKVKGITYEIMSKALEQAREGRMFIMEKMLDAIDAPREELSQYAPRIQTLKINPDKIGAVIGPGGKTIRKIQEESGAKLDIEDDGSVNISAVSGESMQHAMDAVRALTEEVEVGHIYTGTVRRIVDFGCFVEILPGKEGLVRTSQLADYQVMRPEDVVSVGDEITVMVIEVDGQGRINLSRRSALSGEMPTAAEMEQDRGSRGGPGRGGPGRGGPGGGYGMRGGDRDGGNRGGYNDRGGYGGGGGGMGGGRDRGGYDRGGMGGGRDRGGYDRDNNSGGGGGGFGQRRPMGGPGTNRNTSGPRRDNNFGQRSDRRW</sequence>
<dbReference type="Pfam" id="PF00575">
    <property type="entry name" value="S1"/>
    <property type="match status" value="1"/>
</dbReference>
<reference evidence="12" key="1">
    <citation type="submission" date="2018-12" db="EMBL/GenBank/DDBJ databases">
        <title>Tengunoibacter tsumagoiensis gen. nov., sp. nov., Dictyobacter kobayashii sp. nov., D. alpinus sp. nov., and D. joshuensis sp. nov. and description of Dictyobacteraceae fam. nov. within the order Ktedonobacterales isolated from Tengu-no-mugimeshi.</title>
        <authorList>
            <person name="Wang C.M."/>
            <person name="Zheng Y."/>
            <person name="Sakai Y."/>
            <person name="Toyoda A."/>
            <person name="Minakuchi Y."/>
            <person name="Abe K."/>
            <person name="Yokota A."/>
            <person name="Yabe S."/>
        </authorList>
    </citation>
    <scope>NUCLEOTIDE SEQUENCE [LARGE SCALE GENOMIC DNA]</scope>
    <source>
        <strain evidence="12">Uno16</strain>
    </source>
</reference>
<dbReference type="CDD" id="cd04472">
    <property type="entry name" value="S1_PNPase"/>
    <property type="match status" value="1"/>
</dbReference>
<feature type="compositionally biased region" description="Basic and acidic residues" evidence="9">
    <location>
        <begin position="810"/>
        <end position="824"/>
    </location>
</feature>
<keyword evidence="2 8" id="KW-0963">Cytoplasm</keyword>
<evidence type="ECO:0000256" key="3">
    <source>
        <dbReference type="ARBA" id="ARBA00022679"/>
    </source>
</evidence>
<evidence type="ECO:0000256" key="6">
    <source>
        <dbReference type="ARBA" id="ARBA00022842"/>
    </source>
</evidence>
<comment type="similarity">
    <text evidence="1 8">Belongs to the polyribonucleotide nucleotidyltransferase family.</text>
</comment>
<dbReference type="InterPro" id="IPR012162">
    <property type="entry name" value="PNPase"/>
</dbReference>
<dbReference type="EC" id="2.7.7.8" evidence="8"/>